<dbReference type="Proteomes" id="UP001066276">
    <property type="component" value="Chromosome 12"/>
</dbReference>
<gene>
    <name evidence="3" type="ORF">NDU88_001804</name>
</gene>
<dbReference type="AlphaFoldDB" id="A0AAV7KQJ3"/>
<dbReference type="EMBL" id="JANPWB010000016">
    <property type="protein sequence ID" value="KAJ1081626.1"/>
    <property type="molecule type" value="Genomic_DNA"/>
</dbReference>
<keyword evidence="2" id="KW-0472">Membrane</keyword>
<feature type="transmembrane region" description="Helical" evidence="2">
    <location>
        <begin position="16"/>
        <end position="34"/>
    </location>
</feature>
<feature type="region of interest" description="Disordered" evidence="1">
    <location>
        <begin position="203"/>
        <end position="223"/>
    </location>
</feature>
<keyword evidence="4" id="KW-1185">Reference proteome</keyword>
<keyword evidence="2" id="KW-0812">Transmembrane</keyword>
<name>A0AAV7KQJ3_PLEWA</name>
<keyword evidence="2" id="KW-1133">Transmembrane helix</keyword>
<sequence>MLSSNPRNHVTVVRNLPSYSGTCLMLSAAAILVWEGPTRLSALPPYLSGAPVPLAPCAAFIPGEHSLSVMLLPRWDHIGSPQHQARLTHVGRGQAGDNGGRELSELRVSPGSSGGTRGLEAGGALLKEVLGCCGAPGCGGTECRLPRTVPSGVGPGPRGSAASLARVNAGVDLLRRVSTAPWGIPRGPVWRGLLGEQCHIRSETEPEEFRGRRWGEPASRTGR</sequence>
<organism evidence="3 4">
    <name type="scientific">Pleurodeles waltl</name>
    <name type="common">Iberian ribbed newt</name>
    <dbReference type="NCBI Taxonomy" id="8319"/>
    <lineage>
        <taxon>Eukaryota</taxon>
        <taxon>Metazoa</taxon>
        <taxon>Chordata</taxon>
        <taxon>Craniata</taxon>
        <taxon>Vertebrata</taxon>
        <taxon>Euteleostomi</taxon>
        <taxon>Amphibia</taxon>
        <taxon>Batrachia</taxon>
        <taxon>Caudata</taxon>
        <taxon>Salamandroidea</taxon>
        <taxon>Salamandridae</taxon>
        <taxon>Pleurodelinae</taxon>
        <taxon>Pleurodeles</taxon>
    </lineage>
</organism>
<protein>
    <submittedName>
        <fullName evidence="3">Uncharacterized protein</fullName>
    </submittedName>
</protein>
<reference evidence="3" key="1">
    <citation type="journal article" date="2022" name="bioRxiv">
        <title>Sequencing and chromosome-scale assembly of the giantPleurodeles waltlgenome.</title>
        <authorList>
            <person name="Brown T."/>
            <person name="Elewa A."/>
            <person name="Iarovenko S."/>
            <person name="Subramanian E."/>
            <person name="Araus A.J."/>
            <person name="Petzold A."/>
            <person name="Susuki M."/>
            <person name="Suzuki K.-i.T."/>
            <person name="Hayashi T."/>
            <person name="Toyoda A."/>
            <person name="Oliveira C."/>
            <person name="Osipova E."/>
            <person name="Leigh N.D."/>
            <person name="Simon A."/>
            <person name="Yun M.H."/>
        </authorList>
    </citation>
    <scope>NUCLEOTIDE SEQUENCE</scope>
    <source>
        <strain evidence="3">20211129_DDA</strain>
        <tissue evidence="3">Liver</tissue>
    </source>
</reference>
<feature type="region of interest" description="Disordered" evidence="1">
    <location>
        <begin position="91"/>
        <end position="115"/>
    </location>
</feature>
<proteinExistence type="predicted"/>
<feature type="compositionally biased region" description="Basic and acidic residues" evidence="1">
    <location>
        <begin position="203"/>
        <end position="215"/>
    </location>
</feature>
<evidence type="ECO:0000256" key="1">
    <source>
        <dbReference type="SAM" id="MobiDB-lite"/>
    </source>
</evidence>
<accession>A0AAV7KQJ3</accession>
<evidence type="ECO:0000256" key="2">
    <source>
        <dbReference type="SAM" id="Phobius"/>
    </source>
</evidence>
<evidence type="ECO:0000313" key="4">
    <source>
        <dbReference type="Proteomes" id="UP001066276"/>
    </source>
</evidence>
<evidence type="ECO:0000313" key="3">
    <source>
        <dbReference type="EMBL" id="KAJ1081626.1"/>
    </source>
</evidence>
<comment type="caution">
    <text evidence="3">The sequence shown here is derived from an EMBL/GenBank/DDBJ whole genome shotgun (WGS) entry which is preliminary data.</text>
</comment>